<dbReference type="EMBL" id="JAZGQL010000017">
    <property type="protein sequence ID" value="MEE6309703.1"/>
    <property type="molecule type" value="Genomic_DNA"/>
</dbReference>
<reference evidence="2 3" key="1">
    <citation type="submission" date="2024-01" db="EMBL/GenBank/DDBJ databases">
        <title>Genome insights into Plantactinospora veratri sp. nov.</title>
        <authorList>
            <person name="Wang L."/>
        </authorList>
    </citation>
    <scope>NUCLEOTIDE SEQUENCE [LARGE SCALE GENOMIC DNA]</scope>
    <source>
        <strain evidence="2 3">NEAU-FHS4</strain>
    </source>
</reference>
<dbReference type="InterPro" id="IPR003346">
    <property type="entry name" value="Transposase_20"/>
</dbReference>
<dbReference type="InterPro" id="IPR047650">
    <property type="entry name" value="Transpos_IS110"/>
</dbReference>
<keyword evidence="3" id="KW-1185">Reference proteome</keyword>
<accession>A0ABU7SIE0</accession>
<dbReference type="PANTHER" id="PTHR33055">
    <property type="entry name" value="TRANSPOSASE FOR INSERTION SEQUENCE ELEMENT IS1111A"/>
    <property type="match status" value="1"/>
</dbReference>
<evidence type="ECO:0000313" key="2">
    <source>
        <dbReference type="EMBL" id="MEE6309703.1"/>
    </source>
</evidence>
<organism evidence="2 3">
    <name type="scientific">Plantactinospora veratri</name>
    <dbReference type="NCBI Taxonomy" id="1436122"/>
    <lineage>
        <taxon>Bacteria</taxon>
        <taxon>Bacillati</taxon>
        <taxon>Actinomycetota</taxon>
        <taxon>Actinomycetes</taxon>
        <taxon>Micromonosporales</taxon>
        <taxon>Micromonosporaceae</taxon>
        <taxon>Plantactinospora</taxon>
    </lineage>
</organism>
<dbReference type="Proteomes" id="UP001339911">
    <property type="component" value="Unassembled WGS sequence"/>
</dbReference>
<gene>
    <name evidence="2" type="ORF">V1634_22985</name>
</gene>
<evidence type="ECO:0000259" key="1">
    <source>
        <dbReference type="Pfam" id="PF02371"/>
    </source>
</evidence>
<comment type="caution">
    <text evidence="2">The sequence shown here is derived from an EMBL/GenBank/DDBJ whole genome shotgun (WGS) entry which is preliminary data.</text>
</comment>
<dbReference type="Pfam" id="PF02371">
    <property type="entry name" value="Transposase_20"/>
    <property type="match status" value="1"/>
</dbReference>
<protein>
    <submittedName>
        <fullName evidence="2">Transposase</fullName>
    </submittedName>
</protein>
<evidence type="ECO:0000313" key="3">
    <source>
        <dbReference type="Proteomes" id="UP001339911"/>
    </source>
</evidence>
<sequence length="160" mass="16798">MLGRHLRRRGVLELLSTAGTPQQLCALDETALRRALAPRSPRLAVTLPGQVLTALGEQSVVIPATAQYGRVISGVAAQLLMVLDERVRIAQDLDALLEQHPLAGVLTSMPGVGARTAVALLLTLGDGTAFRSPAHLAAYAGLAPVTRQSGRTIRGERPAS</sequence>
<proteinExistence type="predicted"/>
<feature type="domain" description="Transposase IS116/IS110/IS902 C-terminal" evidence="1">
    <location>
        <begin position="105"/>
        <end position="157"/>
    </location>
</feature>
<dbReference type="PANTHER" id="PTHR33055:SF3">
    <property type="entry name" value="PUTATIVE TRANSPOSASE FOR IS117-RELATED"/>
    <property type="match status" value="1"/>
</dbReference>
<name>A0ABU7SIE0_9ACTN</name>